<feature type="compositionally biased region" description="Basic and acidic residues" evidence="1">
    <location>
        <begin position="97"/>
        <end position="115"/>
    </location>
</feature>
<dbReference type="Proteomes" id="UP000281738">
    <property type="component" value="Unassembled WGS sequence"/>
</dbReference>
<dbReference type="EMBL" id="RKHO01000001">
    <property type="protein sequence ID" value="ROR91071.1"/>
    <property type="molecule type" value="Genomic_DNA"/>
</dbReference>
<accession>A0A3N2CU90</accession>
<dbReference type="OrthoDB" id="3830277at2"/>
<dbReference type="AlphaFoldDB" id="A0A3N2CU90"/>
<feature type="region of interest" description="Disordered" evidence="1">
    <location>
        <begin position="91"/>
        <end position="133"/>
    </location>
</feature>
<proteinExistence type="predicted"/>
<protein>
    <submittedName>
        <fullName evidence="2">Uncharacterized protein</fullName>
    </submittedName>
</protein>
<sequence length="151" mass="16455">MDLSPRVARWVRREFSEVDAERVFSALDDLPASVVGGQDPERTQAAIVIRSGGDWAKVEGMIRLAHEDWRDLLVAADVGHADWPAVLDDVLGPRNTSTEEARHGDRRWAGAHDPDSGTPGQPTEPHGSPGLSRWSGALPRIPLLALVVLFV</sequence>
<reference evidence="2 3" key="1">
    <citation type="submission" date="2018-11" db="EMBL/GenBank/DDBJ databases">
        <title>Sequencing the genomes of 1000 actinobacteria strains.</title>
        <authorList>
            <person name="Klenk H.-P."/>
        </authorList>
    </citation>
    <scope>NUCLEOTIDE SEQUENCE [LARGE SCALE GENOMIC DNA]</scope>
    <source>
        <strain evidence="2 3">DSM 12652</strain>
    </source>
</reference>
<evidence type="ECO:0000313" key="2">
    <source>
        <dbReference type="EMBL" id="ROR91071.1"/>
    </source>
</evidence>
<name>A0A3N2CU90_9ACTN</name>
<dbReference type="RefSeq" id="WP_148077027.1">
    <property type="nucleotide sequence ID" value="NZ_RKHO01000001.1"/>
</dbReference>
<comment type="caution">
    <text evidence="2">The sequence shown here is derived from an EMBL/GenBank/DDBJ whole genome shotgun (WGS) entry which is preliminary data.</text>
</comment>
<evidence type="ECO:0000313" key="3">
    <source>
        <dbReference type="Proteomes" id="UP000281738"/>
    </source>
</evidence>
<keyword evidence="3" id="KW-1185">Reference proteome</keyword>
<gene>
    <name evidence="2" type="ORF">EDD33_1932</name>
</gene>
<organism evidence="2 3">
    <name type="scientific">Nocardioides aurantiacus</name>
    <dbReference type="NCBI Taxonomy" id="86796"/>
    <lineage>
        <taxon>Bacteria</taxon>
        <taxon>Bacillati</taxon>
        <taxon>Actinomycetota</taxon>
        <taxon>Actinomycetes</taxon>
        <taxon>Propionibacteriales</taxon>
        <taxon>Nocardioidaceae</taxon>
        <taxon>Nocardioides</taxon>
    </lineage>
</organism>
<evidence type="ECO:0000256" key="1">
    <source>
        <dbReference type="SAM" id="MobiDB-lite"/>
    </source>
</evidence>